<reference evidence="1 2" key="1">
    <citation type="journal article" date="2014" name="Genome Announc.">
        <title>Draft Genome Sequence of the Haloacid-Degrading Burkholderia caribensis Strain MBA4.</title>
        <authorList>
            <person name="Pan Y."/>
            <person name="Kong K.F."/>
            <person name="Tsang J.S."/>
        </authorList>
    </citation>
    <scope>NUCLEOTIDE SEQUENCE [LARGE SCALE GENOMIC DNA]</scope>
    <source>
        <strain evidence="1 2">MBA4</strain>
    </source>
</reference>
<evidence type="ECO:0000313" key="2">
    <source>
        <dbReference type="Proteomes" id="UP000019146"/>
    </source>
</evidence>
<dbReference type="Proteomes" id="UP000019146">
    <property type="component" value="Chromosome 1"/>
</dbReference>
<gene>
    <name evidence="1" type="ORF">K788_00011780</name>
</gene>
<name>A0A0N7JTW3_9BURK</name>
<proteinExistence type="predicted"/>
<accession>A0A0N7JTW3</accession>
<dbReference type="EMBL" id="CP012746">
    <property type="protein sequence ID" value="ALL64733.1"/>
    <property type="molecule type" value="Genomic_DNA"/>
</dbReference>
<sequence length="36" mass="3872">MALTDRQARALQRGDKPVFDGKVTALMLIPGKTGSK</sequence>
<organism evidence="1 2">
    <name type="scientific">Paraburkholderia caribensis MBA4</name>
    <dbReference type="NCBI Taxonomy" id="1323664"/>
    <lineage>
        <taxon>Bacteria</taxon>
        <taxon>Pseudomonadati</taxon>
        <taxon>Pseudomonadota</taxon>
        <taxon>Betaproteobacteria</taxon>
        <taxon>Burkholderiales</taxon>
        <taxon>Burkholderiaceae</taxon>
        <taxon>Paraburkholderia</taxon>
    </lineage>
</organism>
<protein>
    <submittedName>
        <fullName evidence="1">Uncharacterized protein</fullName>
    </submittedName>
</protein>
<dbReference type="AlphaFoldDB" id="A0A0N7JTW3"/>
<dbReference type="KEGG" id="bcai:K788_00011780"/>
<evidence type="ECO:0000313" key="1">
    <source>
        <dbReference type="EMBL" id="ALL64733.1"/>
    </source>
</evidence>